<gene>
    <name evidence="1" type="ORF">TRIATDRAFT_54642</name>
</gene>
<dbReference type="eggNOG" id="ENOG502SNTC">
    <property type="taxonomic scope" value="Eukaryota"/>
</dbReference>
<comment type="caution">
    <text evidence="1">The sequence shown here is derived from an EMBL/GenBank/DDBJ whole genome shotgun (WGS) entry which is preliminary data.</text>
</comment>
<dbReference type="AlphaFoldDB" id="G9NES6"/>
<evidence type="ECO:0000313" key="2">
    <source>
        <dbReference type="Proteomes" id="UP000005426"/>
    </source>
</evidence>
<keyword evidence="2" id="KW-1185">Reference proteome</keyword>
<proteinExistence type="predicted"/>
<dbReference type="HOGENOM" id="CLU_560198_0_0_1"/>
<dbReference type="OMA" id="YEEIHAR"/>
<dbReference type="OrthoDB" id="3469225at2759"/>
<dbReference type="STRING" id="452589.G9NES6"/>
<dbReference type="Proteomes" id="UP000005426">
    <property type="component" value="Unassembled WGS sequence"/>
</dbReference>
<evidence type="ECO:0008006" key="3">
    <source>
        <dbReference type="Google" id="ProtNLM"/>
    </source>
</evidence>
<organism evidence="1 2">
    <name type="scientific">Hypocrea atroviridis (strain ATCC 20476 / IMI 206040)</name>
    <name type="common">Trichoderma atroviride</name>
    <dbReference type="NCBI Taxonomy" id="452589"/>
    <lineage>
        <taxon>Eukaryota</taxon>
        <taxon>Fungi</taxon>
        <taxon>Dikarya</taxon>
        <taxon>Ascomycota</taxon>
        <taxon>Pezizomycotina</taxon>
        <taxon>Sordariomycetes</taxon>
        <taxon>Hypocreomycetidae</taxon>
        <taxon>Hypocreales</taxon>
        <taxon>Hypocreaceae</taxon>
        <taxon>Trichoderma</taxon>
    </lineage>
</organism>
<sequence>RFEFIVLSGDDTGRDPETRRRVRSVAQANYRRQHPYERRQTTVELDITPLLDGSLQRANTSFSQRYPGPTTLLDASRSDPFQSFGLGGDLYDGSCPKFNTLVQIGFVDIARETIALSQMLSASAWHLVHWLCCERDTGEDARYAMISTQNIQQRLNSVATGASDEVVIAVLTSAALTNSLQRIEVNGRFRQDAAPQYSPPNDILSSQSKLNLMLFDMTQLSSGCVIPTVERCDISKYLCHQLRHLNDIIAAETLTRNLWIDPLFPVYHISPVLHHFLCLPRSSIYEEIHARQRECFRLAGILYLGNLRARFDFEPGAGMLYGTKLLLILGSEGMLPKWETSNKFLIWILTVAACSPILFDDLRIQFAALLSGSAQSTGLTTSQDYLAAIKGFIWCDSAFGATLKSLSSQIYEKE</sequence>
<dbReference type="EMBL" id="ABDG02000012">
    <property type="protein sequence ID" value="EHK50807.1"/>
    <property type="molecule type" value="Genomic_DNA"/>
</dbReference>
<accession>G9NES6</accession>
<protein>
    <recommendedName>
        <fullName evidence="3">Transcription factor domain-containing protein</fullName>
    </recommendedName>
</protein>
<evidence type="ECO:0000313" key="1">
    <source>
        <dbReference type="EMBL" id="EHK50807.1"/>
    </source>
</evidence>
<reference evidence="1 2" key="1">
    <citation type="journal article" date="2011" name="Genome Biol.">
        <title>Comparative genome sequence analysis underscores mycoparasitism as the ancestral life style of Trichoderma.</title>
        <authorList>
            <person name="Kubicek C.P."/>
            <person name="Herrera-Estrella A."/>
            <person name="Seidl-Seiboth V."/>
            <person name="Martinez D.A."/>
            <person name="Druzhinina I.S."/>
            <person name="Thon M."/>
            <person name="Zeilinger S."/>
            <person name="Casas-Flores S."/>
            <person name="Horwitz B.A."/>
            <person name="Mukherjee P.K."/>
            <person name="Mukherjee M."/>
            <person name="Kredics L."/>
            <person name="Alcaraz L.D."/>
            <person name="Aerts A."/>
            <person name="Antal Z."/>
            <person name="Atanasova L."/>
            <person name="Cervantes-Badillo M.G."/>
            <person name="Challacombe J."/>
            <person name="Chertkov O."/>
            <person name="McCluskey K."/>
            <person name="Coulpier F."/>
            <person name="Deshpande N."/>
            <person name="von Doehren H."/>
            <person name="Ebbole D.J."/>
            <person name="Esquivel-Naranjo E.U."/>
            <person name="Fekete E."/>
            <person name="Flipphi M."/>
            <person name="Glaser F."/>
            <person name="Gomez-Rodriguez E.Y."/>
            <person name="Gruber S."/>
            <person name="Han C."/>
            <person name="Henrissat B."/>
            <person name="Hermosa R."/>
            <person name="Hernandez-Onate M."/>
            <person name="Karaffa L."/>
            <person name="Kosti I."/>
            <person name="Le Crom S."/>
            <person name="Lindquist E."/>
            <person name="Lucas S."/>
            <person name="Luebeck M."/>
            <person name="Luebeck P.S."/>
            <person name="Margeot A."/>
            <person name="Metz B."/>
            <person name="Misra M."/>
            <person name="Nevalainen H."/>
            <person name="Omann M."/>
            <person name="Packer N."/>
            <person name="Perrone G."/>
            <person name="Uresti-Rivera E.E."/>
            <person name="Salamov A."/>
            <person name="Schmoll M."/>
            <person name="Seiboth B."/>
            <person name="Shapiro H."/>
            <person name="Sukno S."/>
            <person name="Tamayo-Ramos J.A."/>
            <person name="Tisch D."/>
            <person name="Wiest A."/>
            <person name="Wilkinson H.H."/>
            <person name="Zhang M."/>
            <person name="Coutinho P.M."/>
            <person name="Kenerley C.M."/>
            <person name="Monte E."/>
            <person name="Baker S.E."/>
            <person name="Grigoriev I.V."/>
        </authorList>
    </citation>
    <scope>NUCLEOTIDE SEQUENCE [LARGE SCALE GENOMIC DNA]</scope>
    <source>
        <strain evidence="2">ATCC 20476 / IMI 206040</strain>
    </source>
</reference>
<feature type="non-terminal residue" evidence="1">
    <location>
        <position position="1"/>
    </location>
</feature>
<name>G9NES6_HYPAI</name>